<dbReference type="EMBL" id="PDLM01000005">
    <property type="protein sequence ID" value="RDW77161.1"/>
    <property type="molecule type" value="Genomic_DNA"/>
</dbReference>
<evidence type="ECO:0000256" key="3">
    <source>
        <dbReference type="ARBA" id="ARBA00022692"/>
    </source>
</evidence>
<feature type="compositionally biased region" description="Basic and acidic residues" evidence="6">
    <location>
        <begin position="144"/>
        <end position="155"/>
    </location>
</feature>
<dbReference type="PANTHER" id="PTHR34187">
    <property type="entry name" value="FGR18P"/>
    <property type="match status" value="1"/>
</dbReference>
<dbReference type="InterPro" id="IPR003807">
    <property type="entry name" value="DUF202"/>
</dbReference>
<evidence type="ECO:0000256" key="2">
    <source>
        <dbReference type="ARBA" id="ARBA00022475"/>
    </source>
</evidence>
<evidence type="ECO:0000256" key="7">
    <source>
        <dbReference type="SAM" id="Phobius"/>
    </source>
</evidence>
<dbReference type="Proteomes" id="UP000256645">
    <property type="component" value="Unassembled WGS sequence"/>
</dbReference>
<evidence type="ECO:0000256" key="4">
    <source>
        <dbReference type="ARBA" id="ARBA00022989"/>
    </source>
</evidence>
<evidence type="ECO:0000256" key="1">
    <source>
        <dbReference type="ARBA" id="ARBA00004651"/>
    </source>
</evidence>
<feature type="transmembrane region" description="Helical" evidence="7">
    <location>
        <begin position="275"/>
        <end position="297"/>
    </location>
</feature>
<feature type="compositionally biased region" description="Low complexity" evidence="6">
    <location>
        <begin position="1"/>
        <end position="10"/>
    </location>
</feature>
<evidence type="ECO:0000256" key="6">
    <source>
        <dbReference type="SAM" id="MobiDB-lite"/>
    </source>
</evidence>
<feature type="region of interest" description="Disordered" evidence="6">
    <location>
        <begin position="115"/>
        <end position="155"/>
    </location>
</feature>
<evidence type="ECO:0000259" key="8">
    <source>
        <dbReference type="Pfam" id="PF02656"/>
    </source>
</evidence>
<accession>A0A3D8RTM4</accession>
<dbReference type="GO" id="GO:0005886">
    <property type="term" value="C:plasma membrane"/>
    <property type="evidence" value="ECO:0007669"/>
    <property type="project" value="UniProtKB-SubCell"/>
</dbReference>
<evidence type="ECO:0000313" key="9">
    <source>
        <dbReference type="EMBL" id="RDW77161.1"/>
    </source>
</evidence>
<keyword evidence="3 7" id="KW-0812">Transmembrane</keyword>
<keyword evidence="5 7" id="KW-0472">Membrane</keyword>
<dbReference type="InterPro" id="IPR052053">
    <property type="entry name" value="IM_YidH-like"/>
</dbReference>
<reference evidence="9 10" key="1">
    <citation type="journal article" date="2018" name="IMA Fungus">
        <title>IMA Genome-F 9: Draft genome sequence of Annulohypoxylon stygium, Aspergillus mulundensis, Berkeleyomyces basicola (syn. Thielaviopsis basicola), Ceratocystis smalleyi, two Cercospora beticola strains, Coleophoma cylindrospora, Fusarium fracticaudum, Phialophora cf. hyalina, and Morchella septimelata.</title>
        <authorList>
            <person name="Wingfield B.D."/>
            <person name="Bills G.F."/>
            <person name="Dong Y."/>
            <person name="Huang W."/>
            <person name="Nel W.J."/>
            <person name="Swalarsk-Parry B.S."/>
            <person name="Vaghefi N."/>
            <person name="Wilken P.M."/>
            <person name="An Z."/>
            <person name="de Beer Z.W."/>
            <person name="De Vos L."/>
            <person name="Chen L."/>
            <person name="Duong T.A."/>
            <person name="Gao Y."/>
            <person name="Hammerbacher A."/>
            <person name="Kikkert J.R."/>
            <person name="Li Y."/>
            <person name="Li H."/>
            <person name="Li K."/>
            <person name="Li Q."/>
            <person name="Liu X."/>
            <person name="Ma X."/>
            <person name="Naidoo K."/>
            <person name="Pethybridge S.J."/>
            <person name="Sun J."/>
            <person name="Steenkamp E.T."/>
            <person name="van der Nest M.A."/>
            <person name="van Wyk S."/>
            <person name="Wingfield M.J."/>
            <person name="Xiong C."/>
            <person name="Yue Q."/>
            <person name="Zhang X."/>
        </authorList>
    </citation>
    <scope>NUCLEOTIDE SEQUENCE [LARGE SCALE GENOMIC DNA]</scope>
    <source>
        <strain evidence="9 10">BP6252</strain>
    </source>
</reference>
<dbReference type="PANTHER" id="PTHR34187:SF2">
    <property type="entry name" value="DUF202 DOMAIN-CONTAINING PROTEIN"/>
    <property type="match status" value="1"/>
</dbReference>
<feature type="transmembrane region" description="Helical" evidence="7">
    <location>
        <begin position="192"/>
        <end position="214"/>
    </location>
</feature>
<comment type="subcellular location">
    <subcellularLocation>
        <location evidence="1">Cell membrane</location>
        <topology evidence="1">Multi-pass membrane protein</topology>
    </subcellularLocation>
</comment>
<keyword evidence="10" id="KW-1185">Reference proteome</keyword>
<dbReference type="Pfam" id="PF02656">
    <property type="entry name" value="DUF202"/>
    <property type="match status" value="1"/>
</dbReference>
<feature type="transmembrane region" description="Helical" evidence="7">
    <location>
        <begin position="234"/>
        <end position="254"/>
    </location>
</feature>
<protein>
    <recommendedName>
        <fullName evidence="8">DUF202 domain-containing protein</fullName>
    </recommendedName>
</protein>
<keyword evidence="4 7" id="KW-1133">Transmembrane helix</keyword>
<proteinExistence type="predicted"/>
<dbReference type="OrthoDB" id="199599at2759"/>
<organism evidence="9 10">
    <name type="scientific">Coleophoma cylindrospora</name>
    <dbReference type="NCBI Taxonomy" id="1849047"/>
    <lineage>
        <taxon>Eukaryota</taxon>
        <taxon>Fungi</taxon>
        <taxon>Dikarya</taxon>
        <taxon>Ascomycota</taxon>
        <taxon>Pezizomycotina</taxon>
        <taxon>Leotiomycetes</taxon>
        <taxon>Helotiales</taxon>
        <taxon>Dermateaceae</taxon>
        <taxon>Coleophoma</taxon>
    </lineage>
</organism>
<feature type="region of interest" description="Disordered" evidence="6">
    <location>
        <begin position="54"/>
        <end position="81"/>
    </location>
</feature>
<feature type="region of interest" description="Disordered" evidence="6">
    <location>
        <begin position="1"/>
        <end position="35"/>
    </location>
</feature>
<comment type="caution">
    <text evidence="9">The sequence shown here is derived from an EMBL/GenBank/DDBJ whole genome shotgun (WGS) entry which is preliminary data.</text>
</comment>
<feature type="domain" description="DUF202" evidence="8">
    <location>
        <begin position="183"/>
        <end position="262"/>
    </location>
</feature>
<keyword evidence="2" id="KW-1003">Cell membrane</keyword>
<dbReference type="AlphaFoldDB" id="A0A3D8RTM4"/>
<evidence type="ECO:0000313" key="10">
    <source>
        <dbReference type="Proteomes" id="UP000256645"/>
    </source>
</evidence>
<sequence>MSSSSSAQQSPTAVAPRTRKGSSQKIHTPPRDRIDSILETARGRKISMDLANNAAAGLGGSGYTSPATAASPRKTAAGSDQTLDMIGDVESSADEETTIFRRGSSKGESMNYLGTAQSQQDTVGRDGAPKLKTSPSTSSIRRAGGVDRAGDGEDHEDDHLPWWQRLISEYGSIELENKGSVARDHLALERTFLAWLRTSLAFASIGIAITQLFRLNTTASDALAGGSYHRLRQLGKPLGATFLGISIVMLFVGFHRYFESQHWIIRGKFPASRGSIVLVASITFALMVTSLVVVVVVEPTSFEKR</sequence>
<name>A0A3D8RTM4_9HELO</name>
<evidence type="ECO:0000256" key="5">
    <source>
        <dbReference type="ARBA" id="ARBA00023136"/>
    </source>
</evidence>
<gene>
    <name evidence="9" type="ORF">BP6252_05214</name>
</gene>